<evidence type="ECO:0008006" key="4">
    <source>
        <dbReference type="Google" id="ProtNLM"/>
    </source>
</evidence>
<proteinExistence type="predicted"/>
<keyword evidence="1" id="KW-1133">Transmembrane helix</keyword>
<name>A0ABZ3ED93_9STAP</name>
<evidence type="ECO:0000313" key="2">
    <source>
        <dbReference type="EMBL" id="XAF70806.1"/>
    </source>
</evidence>
<keyword evidence="3" id="KW-1185">Reference proteome</keyword>
<dbReference type="EMBL" id="CP128355">
    <property type="protein sequence ID" value="XAF70806.1"/>
    <property type="molecule type" value="Genomic_DNA"/>
</dbReference>
<organism evidence="2 3">
    <name type="scientific">Staphylococcus hsinchuensis</name>
    <dbReference type="NCBI Taxonomy" id="3051183"/>
    <lineage>
        <taxon>Bacteria</taxon>
        <taxon>Bacillati</taxon>
        <taxon>Bacillota</taxon>
        <taxon>Bacilli</taxon>
        <taxon>Bacillales</taxon>
        <taxon>Staphylococcaceae</taxon>
        <taxon>Staphylococcus</taxon>
    </lineage>
</organism>
<accession>A0ABZ3ED93</accession>
<gene>
    <name evidence="2" type="ORF">QQM35_01425</name>
</gene>
<keyword evidence="1" id="KW-0812">Transmembrane</keyword>
<feature type="transmembrane region" description="Helical" evidence="1">
    <location>
        <begin position="32"/>
        <end position="53"/>
    </location>
</feature>
<reference evidence="2 3" key="1">
    <citation type="journal article" date="2024" name="Pathogens">
        <title>Staphylococcus hsinchuensis sp. nov., Isolated from Soymilk.</title>
        <authorList>
            <person name="Wang Y.T."/>
            <person name="Lin Y.C."/>
            <person name="Hsieh Y.H."/>
            <person name="Lin Y.T."/>
            <person name="Hamada M."/>
            <person name="Chen C.C."/>
            <person name="Liou J.S."/>
            <person name="Lee A.Y."/>
            <person name="Zhang W.L."/>
            <person name="Chen Y.T."/>
            <person name="Huang C.H."/>
        </authorList>
    </citation>
    <scope>NUCLEOTIDE SEQUENCE [LARGE SCALE GENOMIC DNA]</scope>
    <source>
        <strain evidence="2 3">H164</strain>
    </source>
</reference>
<feature type="transmembrane region" description="Helical" evidence="1">
    <location>
        <begin position="133"/>
        <end position="153"/>
    </location>
</feature>
<feature type="transmembrane region" description="Helical" evidence="1">
    <location>
        <begin position="182"/>
        <end position="203"/>
    </location>
</feature>
<dbReference type="Proteomes" id="UP001436297">
    <property type="component" value="Chromosome"/>
</dbReference>
<evidence type="ECO:0000256" key="1">
    <source>
        <dbReference type="SAM" id="Phobius"/>
    </source>
</evidence>
<feature type="transmembrane region" description="Helical" evidence="1">
    <location>
        <begin position="104"/>
        <end position="126"/>
    </location>
</feature>
<dbReference type="RefSeq" id="WP_251517676.1">
    <property type="nucleotide sequence ID" value="NZ_CP128355.1"/>
</dbReference>
<keyword evidence="1" id="KW-0472">Membrane</keyword>
<sequence length="209" mass="24279">MSQKQHLRDFEHTLTHEPLHRVMSRGKKKRSWISLIIQFIVLILVTISVYSMFKDPIFKLVFVDKTINFHQLTDFQNTMNDIGNLNLNIQNIDNLQQVIDQLIIVFYAFFIAGIISIILTILTMLFNRTALKILNFFIIAIMFVITFGFSYLINNIANRIADKINEFSLSVKPDQIVTQSNAIHNAFILLICALALLFISLFFRNRSVH</sequence>
<evidence type="ECO:0000313" key="3">
    <source>
        <dbReference type="Proteomes" id="UP001436297"/>
    </source>
</evidence>
<protein>
    <recommendedName>
        <fullName evidence="4">ABC transporter permease</fullName>
    </recommendedName>
</protein>